<evidence type="ECO:0000259" key="8">
    <source>
        <dbReference type="Pfam" id="PF14683"/>
    </source>
</evidence>
<dbReference type="InterPro" id="IPR029411">
    <property type="entry name" value="RG-lyase_III"/>
</dbReference>
<evidence type="ECO:0000256" key="4">
    <source>
        <dbReference type="SAM" id="SignalP"/>
    </source>
</evidence>
<keyword evidence="4" id="KW-0732">Signal</keyword>
<dbReference type="PANTHER" id="PTHR11607">
    <property type="entry name" value="ALPHA-MANNOSIDASE"/>
    <property type="match status" value="1"/>
</dbReference>
<organism evidence="9 10">
    <name type="scientific">Candidatus Cryptobacteroides avicola</name>
    <dbReference type="NCBI Taxonomy" id="2840757"/>
    <lineage>
        <taxon>Bacteria</taxon>
        <taxon>Pseudomonadati</taxon>
        <taxon>Bacteroidota</taxon>
        <taxon>Bacteroidia</taxon>
        <taxon>Bacteroidales</taxon>
        <taxon>Candidatus Cryptobacteroides</taxon>
    </lineage>
</organism>
<evidence type="ECO:0000313" key="10">
    <source>
        <dbReference type="Proteomes" id="UP000725002"/>
    </source>
</evidence>
<dbReference type="InterPro" id="IPR000602">
    <property type="entry name" value="Glyco_hydro_38_N"/>
</dbReference>
<keyword evidence="3" id="KW-1015">Disulfide bond</keyword>
<dbReference type="PANTHER" id="PTHR11607:SF3">
    <property type="entry name" value="LYSOSOMAL ALPHA-MANNOSIDASE"/>
    <property type="match status" value="1"/>
</dbReference>
<accession>A0A940IIW4</accession>
<dbReference type="InterPro" id="IPR008979">
    <property type="entry name" value="Galactose-bd-like_sf"/>
</dbReference>
<protein>
    <recommendedName>
        <fullName evidence="11">Glycosyl hydrolase family 38</fullName>
    </recommendedName>
</protein>
<comment type="cofactor">
    <cofactor evidence="1">
        <name>Zn(2+)</name>
        <dbReference type="ChEBI" id="CHEBI:29105"/>
    </cofactor>
</comment>
<reference evidence="9" key="2">
    <citation type="journal article" date="2021" name="PeerJ">
        <title>Extensive microbial diversity within the chicken gut microbiome revealed by metagenomics and culture.</title>
        <authorList>
            <person name="Gilroy R."/>
            <person name="Ravi A."/>
            <person name="Getino M."/>
            <person name="Pursley I."/>
            <person name="Horton D.L."/>
            <person name="Alikhan N.F."/>
            <person name="Baker D."/>
            <person name="Gharbi K."/>
            <person name="Hall N."/>
            <person name="Watson M."/>
            <person name="Adriaenssens E.M."/>
            <person name="Foster-Nyarko E."/>
            <person name="Jarju S."/>
            <person name="Secka A."/>
            <person name="Antonio M."/>
            <person name="Oren A."/>
            <person name="Chaudhuri R.R."/>
            <person name="La Ragione R."/>
            <person name="Hildebrand F."/>
            <person name="Pallen M.J."/>
        </authorList>
    </citation>
    <scope>NUCLEOTIDE SEQUENCE</scope>
    <source>
        <strain evidence="9">G3-8215</strain>
    </source>
</reference>
<dbReference type="SUPFAM" id="SSF49785">
    <property type="entry name" value="Galactose-binding domain-like"/>
    <property type="match status" value="1"/>
</dbReference>
<dbReference type="SUPFAM" id="SSF74650">
    <property type="entry name" value="Galactose mutarotase-like"/>
    <property type="match status" value="1"/>
</dbReference>
<evidence type="ECO:0000259" key="6">
    <source>
        <dbReference type="Pfam" id="PF07748"/>
    </source>
</evidence>
<feature type="signal peptide" evidence="4">
    <location>
        <begin position="1"/>
        <end position="23"/>
    </location>
</feature>
<evidence type="ECO:0000259" key="7">
    <source>
        <dbReference type="Pfam" id="PF09261"/>
    </source>
</evidence>
<evidence type="ECO:0000259" key="5">
    <source>
        <dbReference type="Pfam" id="PF01074"/>
    </source>
</evidence>
<feature type="chain" id="PRO_5037714319" description="Glycosyl hydrolase family 38" evidence="4">
    <location>
        <begin position="24"/>
        <end position="1155"/>
    </location>
</feature>
<proteinExistence type="predicted"/>
<dbReference type="Gene3D" id="2.60.40.1180">
    <property type="entry name" value="Golgi alpha-mannosidase II"/>
    <property type="match status" value="1"/>
</dbReference>
<dbReference type="GO" id="GO:0004559">
    <property type="term" value="F:alpha-mannosidase activity"/>
    <property type="evidence" value="ECO:0007669"/>
    <property type="project" value="InterPro"/>
</dbReference>
<evidence type="ECO:0008006" key="11">
    <source>
        <dbReference type="Google" id="ProtNLM"/>
    </source>
</evidence>
<reference evidence="9" key="1">
    <citation type="submission" date="2020-10" db="EMBL/GenBank/DDBJ databases">
        <authorList>
            <person name="Gilroy R."/>
        </authorList>
    </citation>
    <scope>NUCLEOTIDE SEQUENCE</scope>
    <source>
        <strain evidence="9">G3-8215</strain>
    </source>
</reference>
<dbReference type="InterPro" id="IPR011330">
    <property type="entry name" value="Glyco_hydro/deAcase_b/a-brl"/>
</dbReference>
<dbReference type="CDD" id="cd10791">
    <property type="entry name" value="GH38N_AMII_like_1"/>
    <property type="match status" value="1"/>
</dbReference>
<name>A0A940IIW4_9BACT</name>
<dbReference type="InterPro" id="IPR027291">
    <property type="entry name" value="Glyco_hydro_38_N_sf"/>
</dbReference>
<comment type="caution">
    <text evidence="9">The sequence shown here is derived from an EMBL/GenBank/DDBJ whole genome shotgun (WGS) entry which is preliminary data.</text>
</comment>
<evidence type="ECO:0000256" key="3">
    <source>
        <dbReference type="ARBA" id="ARBA00023157"/>
    </source>
</evidence>
<dbReference type="GO" id="GO:0006013">
    <property type="term" value="P:mannose metabolic process"/>
    <property type="evidence" value="ECO:0007669"/>
    <property type="project" value="InterPro"/>
</dbReference>
<dbReference type="Proteomes" id="UP000725002">
    <property type="component" value="Unassembled WGS sequence"/>
</dbReference>
<dbReference type="InterPro" id="IPR011013">
    <property type="entry name" value="Gal_mutarotase_sf_dom"/>
</dbReference>
<evidence type="ECO:0000256" key="2">
    <source>
        <dbReference type="ARBA" id="ARBA00022833"/>
    </source>
</evidence>
<dbReference type="Pfam" id="PF09261">
    <property type="entry name" value="Alpha-mann_mid"/>
    <property type="match status" value="1"/>
</dbReference>
<dbReference type="EMBL" id="JADILV010000047">
    <property type="protein sequence ID" value="MBO8483833.1"/>
    <property type="molecule type" value="Genomic_DNA"/>
</dbReference>
<dbReference type="GO" id="GO:0030246">
    <property type="term" value="F:carbohydrate binding"/>
    <property type="evidence" value="ECO:0007669"/>
    <property type="project" value="InterPro"/>
</dbReference>
<dbReference type="InterPro" id="IPR011682">
    <property type="entry name" value="Glyco_hydro_38_C"/>
</dbReference>
<dbReference type="Pfam" id="PF14683">
    <property type="entry name" value="CBM-like"/>
    <property type="match status" value="1"/>
</dbReference>
<dbReference type="SUPFAM" id="SSF88713">
    <property type="entry name" value="Glycoside hydrolase/deacetylase"/>
    <property type="match status" value="1"/>
</dbReference>
<dbReference type="Gene3D" id="2.60.120.260">
    <property type="entry name" value="Galactose-binding domain-like"/>
    <property type="match status" value="1"/>
</dbReference>
<dbReference type="InterPro" id="IPR050843">
    <property type="entry name" value="Glycosyl_Hydrlase_38"/>
</dbReference>
<feature type="domain" description="Glycoside hydrolase family 38 N-terminal" evidence="5">
    <location>
        <begin position="304"/>
        <end position="578"/>
    </location>
</feature>
<dbReference type="Pfam" id="PF01074">
    <property type="entry name" value="Glyco_hydro_38N"/>
    <property type="match status" value="1"/>
</dbReference>
<dbReference type="InterPro" id="IPR013780">
    <property type="entry name" value="Glyco_hydro_b"/>
</dbReference>
<feature type="domain" description="Rhamnogalacturonan lyase" evidence="8">
    <location>
        <begin position="30"/>
        <end position="192"/>
    </location>
</feature>
<dbReference type="Gene3D" id="2.70.98.30">
    <property type="entry name" value="Golgi alpha-mannosidase II, domain 4"/>
    <property type="match status" value="1"/>
</dbReference>
<dbReference type="Gene3D" id="3.20.110.10">
    <property type="entry name" value="Glycoside hydrolase 38, N terminal domain"/>
    <property type="match status" value="1"/>
</dbReference>
<evidence type="ECO:0000313" key="9">
    <source>
        <dbReference type="EMBL" id="MBO8483833.1"/>
    </source>
</evidence>
<dbReference type="AlphaFoldDB" id="A0A940IIW4"/>
<keyword evidence="2" id="KW-0862">Zinc</keyword>
<gene>
    <name evidence="9" type="ORF">IAB75_06950</name>
</gene>
<dbReference type="InterPro" id="IPR015341">
    <property type="entry name" value="Glyco_hydro_38_cen"/>
</dbReference>
<sequence length="1155" mass="129565">MKNRSRAFLLPVAGMLLSSGLLAGPLPEIVWQIGVQDGKETEFALYGKPYDTVKDHFPGLTALYTVGQSDASDIPYVIPGPSDSWANNPMGCILVHFGTQDDAGAARLRLVMDFVEVHSSSAPRMQVCLNGISTEVQVPAGSNQNYLDDHKTSSKGLSVSVDIPSHALRKGDNTLMIRSISGSWAVLDDIRLESSEPVALCRPGGGISLMAANSVPALVYGDTKDEILHPVTLQIVNWDRKSRSADWFYDGDKKGGRVLLAPGLNSIEAGIPEGYEGKTVDFAVRSGRGLQSASVEIRPAYEWTIYLVQHTHTDIGYTKPQTEILTEHLRYIDYAIEYCEATENYPEDSRFRWTCEASWAVREWLRIRPEEQVKKFLHFVGNGQIEVTAMFFNMSELSGENNYKTFLEPVGRFHELGIPVTTAMQNDVNGVAWCLADYLPDIGVKYITMGSNGHRADIPFDRPMLYKWESPSGKSLLSFRADHYNTGNFWGIDRGDMDSVENGVFSYIGSLLSSGYEFPLIAVQYSGYFTDNSPPSRKECDLIREWNDRYVWPKLRSATAHEFLQKIDEEYSAGLPVYRAAYPDWWTDGFGSAARETAASRKTQSDMITVEGMLSMAALEGDDYVSSTRDELRRIHENLLFYDEHTFGAAESIRDPHCENSQVQWAEKGSYVWEALKSTQMMYETAIGRLQGNLYRSSRPIITFFNPAGWTRSALATVYIDFEIIPQDRAFRITDEDGKELDVQPLRSRREGRYYAIWAENIPALGYKTYEIILEDGNAPVPAAPDFKDNIMENTWYRITFDTKKGGIASLTDRSSGKELVDTSSPWSLGGFIYESLEGDRHQMERKVFEKYSRHGLENVRFTGTAAGEVYNSVFYEGTSRGCDPGHGIRVEVKLFNHVKRIEISYSMKRLPETDPSGIYVAFPFSMQESQLAFDVPGGVVNAGENQIPRTATAWNTVQNFVSARNGDSQIILSCDAVPLFMMGELLNDPYRLVHRHENAHVFSWVMNNYWTTNFRASQEGELNWTYAITTADGSSNSDASRFGWGNRIPVYARVIPASATANSNARSVSFLNHDVENVLMTSCVPSRTEPDGVLINLRETDGKEADFRLYDRSGHPVPFTVVNVLDENIGGETESVKLPPYGNIFIRVSNYPER</sequence>
<feature type="domain" description="Glycosyl hydrolase family 38 C-terminal" evidence="6">
    <location>
        <begin position="792"/>
        <end position="948"/>
    </location>
</feature>
<feature type="domain" description="Glycoside hydrolase family 38 central" evidence="7">
    <location>
        <begin position="585"/>
        <end position="690"/>
    </location>
</feature>
<dbReference type="Pfam" id="PF07748">
    <property type="entry name" value="Glyco_hydro_38C"/>
    <property type="match status" value="1"/>
</dbReference>
<evidence type="ECO:0000256" key="1">
    <source>
        <dbReference type="ARBA" id="ARBA00001947"/>
    </source>
</evidence>